<sequence>MMITIDGSIGEGGGQILRYTLALASVIGKPVRIINIRAKRKNPGLQPQHLTSVKAISMMTNAEVEGAYINSMELIFKPRSLKGGSYVFDVGTAGSVTLVLQTILPILPLLDSETHIEIRGGTDVPMSPPIDYVKYVLLPLLKLFGCEIDINLVRRGHYPKGGGIVKITSRPIGSLKPIDLIERGRIINIGGKSHCVRLPSHVAERQAKAAEEFLINKGIDVPIRIELEYYEPNKDHHLGPGSGIVLYALFEKSIMGGDSLGAKGKPAEVVGREAAEKLYEEIKSGAAVDRYAGDMILPLAVLARGTTRYTVSKLTSHILTAIDVIKIILNINVSVKTYRNNYLLEIPGIQI</sequence>
<comment type="catalytic activity">
    <reaction evidence="7">
        <text>a 3'-end 3'-phospho-ribonucleotide-RNA + ATP = a 3'-end 2',3'-cyclophospho-ribonucleotide-RNA + AMP + diphosphate</text>
        <dbReference type="Rhea" id="RHEA:23976"/>
        <dbReference type="Rhea" id="RHEA-COMP:10463"/>
        <dbReference type="Rhea" id="RHEA-COMP:10464"/>
        <dbReference type="ChEBI" id="CHEBI:30616"/>
        <dbReference type="ChEBI" id="CHEBI:33019"/>
        <dbReference type="ChEBI" id="CHEBI:83062"/>
        <dbReference type="ChEBI" id="CHEBI:83064"/>
        <dbReference type="ChEBI" id="CHEBI:456215"/>
        <dbReference type="EC" id="6.5.1.4"/>
    </reaction>
</comment>
<dbReference type="GO" id="GO:0005737">
    <property type="term" value="C:cytoplasm"/>
    <property type="evidence" value="ECO:0007669"/>
    <property type="project" value="UniProtKB-SubCell"/>
</dbReference>
<dbReference type="EMBL" id="DTCA01000075">
    <property type="protein sequence ID" value="HGM07233.1"/>
    <property type="molecule type" value="Genomic_DNA"/>
</dbReference>
<dbReference type="InterPro" id="IPR013792">
    <property type="entry name" value="RNA3'P_cycl/enolpyr_Trfase_a/b"/>
</dbReference>
<evidence type="ECO:0000256" key="3">
    <source>
        <dbReference type="ARBA" id="ARBA00022490"/>
    </source>
</evidence>
<comment type="similarity">
    <text evidence="1 7">Belongs to the RNA 3'-terminal cyclase family. Type 1 subfamily.</text>
</comment>
<evidence type="ECO:0000256" key="1">
    <source>
        <dbReference type="ARBA" id="ARBA00009206"/>
    </source>
</evidence>
<dbReference type="GO" id="GO:0005524">
    <property type="term" value="F:ATP binding"/>
    <property type="evidence" value="ECO:0007669"/>
    <property type="project" value="UniProtKB-KW"/>
</dbReference>
<feature type="domain" description="RNA 3'-terminal phosphate cyclase insert" evidence="10">
    <location>
        <begin position="182"/>
        <end position="283"/>
    </location>
</feature>
<dbReference type="EC" id="6.5.1.4" evidence="7 8"/>
<protein>
    <recommendedName>
        <fullName evidence="2 7">RNA 3'-terminal phosphate cyclase</fullName>
        <shortName evidence="7">RNA cyclase</shortName>
        <shortName evidence="7">RNA-3'-phosphate cyclase</shortName>
        <ecNumber evidence="7 8">6.5.1.4</ecNumber>
    </recommendedName>
</protein>
<dbReference type="FunFam" id="3.30.360.20:FF:000002">
    <property type="entry name" value="RNA terminal phosphate cyclase-like 1"/>
    <property type="match status" value="1"/>
</dbReference>
<evidence type="ECO:0000259" key="10">
    <source>
        <dbReference type="Pfam" id="PF05189"/>
    </source>
</evidence>
<keyword evidence="5 7" id="KW-0547">Nucleotide-binding</keyword>
<evidence type="ECO:0000259" key="9">
    <source>
        <dbReference type="Pfam" id="PF01137"/>
    </source>
</evidence>
<dbReference type="InterPro" id="IPR013791">
    <property type="entry name" value="RNA3'-term_phos_cycl_insert"/>
</dbReference>
<dbReference type="SUPFAM" id="SSF52913">
    <property type="entry name" value="RNA 3'-terminal phosphate cyclase, RPTC, insert domain"/>
    <property type="match status" value="1"/>
</dbReference>
<dbReference type="SUPFAM" id="SSF55205">
    <property type="entry name" value="EPT/RTPC-like"/>
    <property type="match status" value="1"/>
</dbReference>
<dbReference type="PANTHER" id="PTHR11096">
    <property type="entry name" value="RNA 3' TERMINAL PHOSPHATE CYCLASE"/>
    <property type="match status" value="1"/>
</dbReference>
<dbReference type="InterPro" id="IPR023797">
    <property type="entry name" value="RNA3'_phos_cyclase_dom"/>
</dbReference>
<dbReference type="GO" id="GO:0003963">
    <property type="term" value="F:RNA-3'-phosphate cyclase activity"/>
    <property type="evidence" value="ECO:0007669"/>
    <property type="project" value="UniProtKB-UniRule"/>
</dbReference>
<evidence type="ECO:0000256" key="8">
    <source>
        <dbReference type="NCBIfam" id="TIGR03399"/>
    </source>
</evidence>
<dbReference type="InterPro" id="IPR037136">
    <property type="entry name" value="RNA3'_phos_cyclase_dom_sf"/>
</dbReference>
<feature type="active site" description="Tele-AMP-histidine intermediate" evidence="7">
    <location>
        <position position="317"/>
    </location>
</feature>
<proteinExistence type="inferred from homology"/>
<gene>
    <name evidence="7" type="primary">rtcA</name>
    <name evidence="11" type="ORF">ENU31_02315</name>
</gene>
<evidence type="ECO:0000256" key="5">
    <source>
        <dbReference type="ARBA" id="ARBA00022741"/>
    </source>
</evidence>
<dbReference type="InterPro" id="IPR020719">
    <property type="entry name" value="RNA3'_term_phos_cycl-like_CS"/>
</dbReference>
<dbReference type="CDD" id="cd00874">
    <property type="entry name" value="RNA_Cyclase_Class_II"/>
    <property type="match status" value="1"/>
</dbReference>
<comment type="subcellular location">
    <subcellularLocation>
        <location evidence="7">Cytoplasm</location>
    </subcellularLocation>
</comment>
<keyword evidence="3 7" id="KW-0963">Cytoplasm</keyword>
<dbReference type="PIRSF" id="PIRSF005378">
    <property type="entry name" value="RNA3'_term_phos_cycl_euk"/>
    <property type="match status" value="1"/>
</dbReference>
<comment type="caution">
    <text evidence="11">The sequence shown here is derived from an EMBL/GenBank/DDBJ whole genome shotgun (WGS) entry which is preliminary data.</text>
</comment>
<reference evidence="11" key="1">
    <citation type="journal article" date="2020" name="mSystems">
        <title>Genome- and Community-Level Interaction Insights into Carbon Utilization and Element Cycling Functions of Hydrothermarchaeota in Hydrothermal Sediment.</title>
        <authorList>
            <person name="Zhou Z."/>
            <person name="Liu Y."/>
            <person name="Xu W."/>
            <person name="Pan J."/>
            <person name="Luo Z.H."/>
            <person name="Li M."/>
        </authorList>
    </citation>
    <scope>NUCLEOTIDE SEQUENCE [LARGE SCALE GENOMIC DNA]</scope>
    <source>
        <strain evidence="11">SpSt-658</strain>
    </source>
</reference>
<dbReference type="PROSITE" id="PS01287">
    <property type="entry name" value="RTC"/>
    <property type="match status" value="1"/>
</dbReference>
<dbReference type="InterPro" id="IPR036553">
    <property type="entry name" value="RPTC_insert"/>
</dbReference>
<dbReference type="GO" id="GO:0006396">
    <property type="term" value="P:RNA processing"/>
    <property type="evidence" value="ECO:0007669"/>
    <property type="project" value="UniProtKB-UniRule"/>
</dbReference>
<comment type="caution">
    <text evidence="7">Lacks conserved residue(s) required for the propagation of feature annotation.</text>
</comment>
<evidence type="ECO:0000256" key="6">
    <source>
        <dbReference type="ARBA" id="ARBA00022840"/>
    </source>
</evidence>
<evidence type="ECO:0000313" key="11">
    <source>
        <dbReference type="EMBL" id="HGM07233.1"/>
    </source>
</evidence>
<dbReference type="HAMAP" id="MF_00200">
    <property type="entry name" value="RTC"/>
    <property type="match status" value="1"/>
</dbReference>
<feature type="binding site" evidence="7">
    <location>
        <position position="101"/>
    </location>
    <ligand>
        <name>ATP</name>
        <dbReference type="ChEBI" id="CHEBI:30616"/>
    </ligand>
</feature>
<organism evidence="11">
    <name type="scientific">Ignisphaera aggregans</name>
    <dbReference type="NCBI Taxonomy" id="334771"/>
    <lineage>
        <taxon>Archaea</taxon>
        <taxon>Thermoproteota</taxon>
        <taxon>Thermoprotei</taxon>
        <taxon>Desulfurococcales</taxon>
        <taxon>Desulfurococcaceae</taxon>
        <taxon>Ignisphaera</taxon>
    </lineage>
</organism>
<dbReference type="PANTHER" id="PTHR11096:SF0">
    <property type="entry name" value="RNA 3'-TERMINAL PHOSPHATE CYCLASE"/>
    <property type="match status" value="1"/>
</dbReference>
<dbReference type="NCBIfam" id="TIGR03399">
    <property type="entry name" value="RNA_3prim_cycl"/>
    <property type="match status" value="1"/>
</dbReference>
<dbReference type="Pfam" id="PF05189">
    <property type="entry name" value="RTC_insert"/>
    <property type="match status" value="1"/>
</dbReference>
<name>A0A7C4H626_9CREN</name>
<comment type="function">
    <text evidence="7">Catalyzes the conversion of 3'-phosphate to a 2',3'-cyclic phosphodiester at the end of RNA. The mechanism of action of the enzyme occurs in 3 steps: (A) adenylation of the enzyme by ATP; (B) transfer of adenylate to an RNA-N3'P to produce RNA-N3'PP5'A; (C) and attack of the adjacent 2'-hydroxyl on the 3'-phosphorus in the diester linkage to produce the cyclic end product. The biological role of this enzyme is unknown but it is likely to function in some aspects of cellular RNA processing.</text>
</comment>
<dbReference type="Gene3D" id="3.30.360.20">
    <property type="entry name" value="RNA 3'-terminal phosphate cyclase, insert domain"/>
    <property type="match status" value="1"/>
</dbReference>
<evidence type="ECO:0000256" key="2">
    <source>
        <dbReference type="ARBA" id="ARBA00021428"/>
    </source>
</evidence>
<dbReference type="Pfam" id="PF01137">
    <property type="entry name" value="RTC"/>
    <property type="match status" value="1"/>
</dbReference>
<evidence type="ECO:0000256" key="7">
    <source>
        <dbReference type="HAMAP-Rule" id="MF_00200"/>
    </source>
</evidence>
<dbReference type="AlphaFoldDB" id="A0A7C4H626"/>
<keyword evidence="4 7" id="KW-0436">Ligase</keyword>
<dbReference type="InterPro" id="IPR000228">
    <property type="entry name" value="RNA3'_term_phos_cyc"/>
</dbReference>
<feature type="domain" description="RNA 3'-terminal phosphate cyclase" evidence="9">
    <location>
        <begin position="9"/>
        <end position="335"/>
    </location>
</feature>
<dbReference type="Gene3D" id="3.65.10.20">
    <property type="entry name" value="RNA 3'-terminal phosphate cyclase domain"/>
    <property type="match status" value="1"/>
</dbReference>
<keyword evidence="6 7" id="KW-0067">ATP-binding</keyword>
<accession>A0A7C4H626</accession>
<evidence type="ECO:0000256" key="4">
    <source>
        <dbReference type="ARBA" id="ARBA00022598"/>
    </source>
</evidence>
<dbReference type="InterPro" id="IPR017770">
    <property type="entry name" value="RNA3'_term_phos_cyc_type_1"/>
</dbReference>